<reference evidence="9" key="2">
    <citation type="submission" date="2025-08" db="UniProtKB">
        <authorList>
            <consortium name="Ensembl"/>
        </authorList>
    </citation>
    <scope>IDENTIFICATION</scope>
    <source>
        <strain evidence="9">Hereford</strain>
    </source>
</reference>
<dbReference type="Proteomes" id="UP000009136">
    <property type="component" value="Chromosome 3"/>
</dbReference>
<dbReference type="VGNC" id="VGNC:54419">
    <property type="gene designation" value="DMRTB1"/>
</dbReference>
<name>F1MXH8_BOVIN</name>
<dbReference type="FunFam" id="4.10.1040.10:FF:000001">
    <property type="entry name" value="doublesex- and mab-3-related transcription factor 1"/>
    <property type="match status" value="1"/>
</dbReference>
<dbReference type="Pfam" id="PF00751">
    <property type="entry name" value="DM"/>
    <property type="match status" value="1"/>
</dbReference>
<evidence type="ECO:0000256" key="6">
    <source>
        <dbReference type="PROSITE-ProRule" id="PRU00070"/>
    </source>
</evidence>
<reference evidence="9" key="3">
    <citation type="submission" date="2025-09" db="UniProtKB">
        <authorList>
            <consortium name="Ensembl"/>
        </authorList>
    </citation>
    <scope>IDENTIFICATION</scope>
    <source>
        <strain evidence="9">Hereford</strain>
    </source>
</reference>
<dbReference type="GO" id="GO:0046872">
    <property type="term" value="F:metal ion binding"/>
    <property type="evidence" value="ECO:0007669"/>
    <property type="project" value="UniProtKB-KW"/>
</dbReference>
<comment type="similarity">
    <text evidence="1">Belongs to the DMRT family.</text>
</comment>
<dbReference type="PaxDb" id="9913-ENSBTAP00000011942"/>
<evidence type="ECO:0000256" key="1">
    <source>
        <dbReference type="ARBA" id="ARBA00006834"/>
    </source>
</evidence>
<feature type="DNA-binding region" description="DM" evidence="6">
    <location>
        <begin position="65"/>
        <end position="112"/>
    </location>
</feature>
<dbReference type="PROSITE" id="PS40000">
    <property type="entry name" value="DM_1"/>
    <property type="match status" value="1"/>
</dbReference>
<proteinExistence type="inferred from homology"/>
<dbReference type="GO" id="GO:0006355">
    <property type="term" value="P:regulation of DNA-templated transcription"/>
    <property type="evidence" value="ECO:0007669"/>
    <property type="project" value="InterPro"/>
</dbReference>
<dbReference type="eggNOG" id="KOG3815">
    <property type="taxonomic scope" value="Eukaryota"/>
</dbReference>
<dbReference type="InterPro" id="IPR026607">
    <property type="entry name" value="DMRT"/>
</dbReference>
<evidence type="ECO:0000256" key="3">
    <source>
        <dbReference type="ARBA" id="ARBA00022833"/>
    </source>
</evidence>
<keyword evidence="10" id="KW-1185">Reference proteome</keyword>
<gene>
    <name evidence="9 11" type="primary">DMRTB1</name>
</gene>
<evidence type="ECO:0000259" key="8">
    <source>
        <dbReference type="PROSITE" id="PS50809"/>
    </source>
</evidence>
<dbReference type="GO" id="GO:0043565">
    <property type="term" value="F:sequence-specific DNA binding"/>
    <property type="evidence" value="ECO:0007669"/>
    <property type="project" value="InterPro"/>
</dbReference>
<keyword evidence="5 6" id="KW-0539">Nucleus</keyword>
<dbReference type="SMART" id="SM00301">
    <property type="entry name" value="DM"/>
    <property type="match status" value="1"/>
</dbReference>
<evidence type="ECO:0000313" key="10">
    <source>
        <dbReference type="Proteomes" id="UP000009136"/>
    </source>
</evidence>
<dbReference type="InParanoid" id="F1MXH8"/>
<evidence type="ECO:0000313" key="9">
    <source>
        <dbReference type="Ensembl" id="ENSBTAP00000011942.4"/>
    </source>
</evidence>
<dbReference type="Gene3D" id="4.10.1040.10">
    <property type="entry name" value="DM DNA-binding domain"/>
    <property type="match status" value="1"/>
</dbReference>
<dbReference type="AlphaFoldDB" id="F1MXH8"/>
<feature type="region of interest" description="Disordered" evidence="7">
    <location>
        <begin position="357"/>
        <end position="416"/>
    </location>
</feature>
<keyword evidence="3 6" id="KW-0862">Zinc</keyword>
<evidence type="ECO:0000256" key="7">
    <source>
        <dbReference type="SAM" id="MobiDB-lite"/>
    </source>
</evidence>
<feature type="domain" description="DM" evidence="8">
    <location>
        <begin position="65"/>
        <end position="112"/>
    </location>
</feature>
<feature type="compositionally biased region" description="Low complexity" evidence="7">
    <location>
        <begin position="380"/>
        <end position="390"/>
    </location>
</feature>
<evidence type="ECO:0000256" key="4">
    <source>
        <dbReference type="ARBA" id="ARBA00023125"/>
    </source>
</evidence>
<accession>F1MXH8</accession>
<keyword evidence="4 6" id="KW-0238">DNA-binding</keyword>
<protein>
    <submittedName>
        <fullName evidence="9">DMRT like family B with proline rich C-terminal 1</fullName>
    </submittedName>
</protein>
<organism evidence="9 10">
    <name type="scientific">Bos taurus</name>
    <name type="common">Bovine</name>
    <dbReference type="NCBI Taxonomy" id="9913"/>
    <lineage>
        <taxon>Eukaryota</taxon>
        <taxon>Metazoa</taxon>
        <taxon>Chordata</taxon>
        <taxon>Craniata</taxon>
        <taxon>Vertebrata</taxon>
        <taxon>Euteleostomi</taxon>
        <taxon>Mammalia</taxon>
        <taxon>Eutheria</taxon>
        <taxon>Laurasiatheria</taxon>
        <taxon>Artiodactyla</taxon>
        <taxon>Ruminantia</taxon>
        <taxon>Pecora</taxon>
        <taxon>Bovidae</taxon>
        <taxon>Bovinae</taxon>
        <taxon>Bos</taxon>
    </lineage>
</organism>
<evidence type="ECO:0000256" key="5">
    <source>
        <dbReference type="ARBA" id="ARBA00023242"/>
    </source>
</evidence>
<keyword evidence="2 6" id="KW-0479">Metal-binding</keyword>
<dbReference type="VEuPathDB" id="HostDB:ENSBTAG00000009062"/>
<dbReference type="GO" id="GO:0008344">
    <property type="term" value="P:adult locomotory behavior"/>
    <property type="evidence" value="ECO:0007669"/>
    <property type="project" value="UniProtKB-ARBA"/>
</dbReference>
<dbReference type="GeneTree" id="ENSGT00940000161912"/>
<dbReference type="HOGENOM" id="CLU_073336_0_0_1"/>
<dbReference type="InterPro" id="IPR036407">
    <property type="entry name" value="DM_DNA-bd_sf"/>
</dbReference>
<evidence type="ECO:0000313" key="11">
    <source>
        <dbReference type="VGNC" id="VGNC:54419"/>
    </source>
</evidence>
<dbReference type="Bgee" id="ENSBTAG00000009062">
    <property type="expression patterns" value="Expressed in testis and 15 other cell types or tissues"/>
</dbReference>
<dbReference type="SUPFAM" id="SSF82927">
    <property type="entry name" value="Cysteine-rich DNA binding domain, (DM domain)"/>
    <property type="match status" value="1"/>
</dbReference>
<evidence type="ECO:0000256" key="2">
    <source>
        <dbReference type="ARBA" id="ARBA00022723"/>
    </source>
</evidence>
<dbReference type="STRING" id="9913.ENSBTAP00000011942"/>
<dbReference type="Ensembl" id="ENSBTAT00000011942.4">
    <property type="protein sequence ID" value="ENSBTAP00000011942.4"/>
    <property type="gene ID" value="ENSBTAG00000009062.4"/>
</dbReference>
<reference evidence="9" key="1">
    <citation type="submission" date="2018-03" db="EMBL/GenBank/DDBJ databases">
        <title>ARS-UCD1.2.</title>
        <authorList>
            <person name="Rosen B.D."/>
            <person name="Bickhart D.M."/>
            <person name="Koren S."/>
            <person name="Schnabel R.D."/>
            <person name="Hall R."/>
            <person name="Zimin A."/>
            <person name="Dreischer C."/>
            <person name="Schultheiss S."/>
            <person name="Schroeder S.G."/>
            <person name="Elsik C.G."/>
            <person name="Couldrey C."/>
            <person name="Liu G.E."/>
            <person name="Van Tassell C.P."/>
            <person name="Phillippy A.M."/>
            <person name="Smith T.P.L."/>
            <person name="Medrano J.F."/>
        </authorList>
    </citation>
    <scope>NUCLEOTIDE SEQUENCE [LARGE SCALE GENOMIC DNA]</scope>
    <source>
        <strain evidence="9">Hereford</strain>
    </source>
</reference>
<dbReference type="PROSITE" id="PS50809">
    <property type="entry name" value="DM_2"/>
    <property type="match status" value="1"/>
</dbReference>
<dbReference type="GO" id="GO:0005634">
    <property type="term" value="C:nucleus"/>
    <property type="evidence" value="ECO:0007669"/>
    <property type="project" value="UniProtKB-SubCell"/>
</dbReference>
<sequence length="416" mass="44178">MQGSCCSSWDALNTALLQVYPKFPAPGTWGKCFCFTVPEAFRGDGCAMNADLTEQASKMLRTPKCSRCRNHGFLVPVKGHAGKCRWKQCTCKKCFLITERQRIMAAQKMLKKQASGEEQEVALCAQGTQLASGGAAGNPGPSFCPLPPLVPLGDAQPGPSGQAATCFPERPPRGRSPNPSAFQLVLGGHNGGHVGLSEQAARARASSLEPQLAAEAAGRGDPSCLELLRPPRPVPSPPFTNFGLPLSINSDSVVRSECLEREPPKLYPSCSSTDPCRPFPLGYQDASPSVGIPLQQSFQHLSYSHYQGGGLVAEPVGDFQPSYCPPLGQAPQPQFLPPGFLSALQVLLPPLPPPPSATFSLTILSDTDKENTDDQDVEGPSEPSQPSSQEESNKAQALRPAAWGLGGGRGGRRLQQ</sequence>
<dbReference type="PANTHER" id="PTHR12322:SF66">
    <property type="entry name" value="DOUBLESEX- AND MAB-3-RELATED TRANSCRIPTION FACTOR B1"/>
    <property type="match status" value="1"/>
</dbReference>
<dbReference type="PANTHER" id="PTHR12322">
    <property type="entry name" value="DOUBLESEX AND MAB-3 RELATED TRANSCRIPTION FACTOR DMRT"/>
    <property type="match status" value="1"/>
</dbReference>
<dbReference type="OrthoDB" id="6162476at2759"/>
<comment type="subcellular location">
    <subcellularLocation>
        <location evidence="6">Nucleus</location>
    </subcellularLocation>
</comment>
<dbReference type="InterPro" id="IPR001275">
    <property type="entry name" value="DM_DNA-bd"/>
</dbReference>